<comment type="caution">
    <text evidence="1">The sequence shown here is derived from an EMBL/GenBank/DDBJ whole genome shotgun (WGS) entry which is preliminary data.</text>
</comment>
<name>A0A9E2S7N6_9BACT</name>
<dbReference type="RefSeq" id="WP_217790734.1">
    <property type="nucleotide sequence ID" value="NZ_JAHSPG010000003.1"/>
</dbReference>
<keyword evidence="2" id="KW-1185">Reference proteome</keyword>
<gene>
    <name evidence="1" type="ORF">KTO63_08175</name>
</gene>
<reference evidence="1" key="1">
    <citation type="submission" date="2021-06" db="EMBL/GenBank/DDBJ databases">
        <authorList>
            <person name="Huq M.A."/>
        </authorList>
    </citation>
    <scope>NUCLEOTIDE SEQUENCE</scope>
    <source>
        <strain evidence="1">MAH-26</strain>
    </source>
</reference>
<organism evidence="1 2">
    <name type="scientific">Pinibacter aurantiacus</name>
    <dbReference type="NCBI Taxonomy" id="2851599"/>
    <lineage>
        <taxon>Bacteria</taxon>
        <taxon>Pseudomonadati</taxon>
        <taxon>Bacteroidota</taxon>
        <taxon>Chitinophagia</taxon>
        <taxon>Chitinophagales</taxon>
        <taxon>Chitinophagaceae</taxon>
        <taxon>Pinibacter</taxon>
    </lineage>
</organism>
<dbReference type="AlphaFoldDB" id="A0A9E2S7N6"/>
<evidence type="ECO:0000313" key="2">
    <source>
        <dbReference type="Proteomes" id="UP000812270"/>
    </source>
</evidence>
<accession>A0A9E2S7N6</accession>
<dbReference type="EMBL" id="JAHSPG010000003">
    <property type="protein sequence ID" value="MBV4357117.1"/>
    <property type="molecule type" value="Genomic_DNA"/>
</dbReference>
<sequence length="57" mass="6671">MKLRRNKKKQSEYLTKQAVSSKVENVKANIKRGLKEMQQFKLGKLKGTFAKDFLNEL</sequence>
<protein>
    <submittedName>
        <fullName evidence="1">Uncharacterized protein</fullName>
    </submittedName>
</protein>
<dbReference type="Proteomes" id="UP000812270">
    <property type="component" value="Unassembled WGS sequence"/>
</dbReference>
<proteinExistence type="predicted"/>
<evidence type="ECO:0000313" key="1">
    <source>
        <dbReference type="EMBL" id="MBV4357117.1"/>
    </source>
</evidence>